<keyword evidence="1" id="KW-0732">Signal</keyword>
<organism evidence="4">
    <name type="scientific">Granulicella tundricola (strain ATCC BAA-1859 / DSM 23138 / MP5ACTX9)</name>
    <dbReference type="NCBI Taxonomy" id="1198114"/>
    <lineage>
        <taxon>Bacteria</taxon>
        <taxon>Pseudomonadati</taxon>
        <taxon>Acidobacteriota</taxon>
        <taxon>Terriglobia</taxon>
        <taxon>Terriglobales</taxon>
        <taxon>Acidobacteriaceae</taxon>
        <taxon>Granulicella</taxon>
    </lineage>
</organism>
<feature type="domain" description="Polysaccharide export protein N-terminal" evidence="2">
    <location>
        <begin position="68"/>
        <end position="145"/>
    </location>
</feature>
<dbReference type="PaxDb" id="1198114-AciX9_1343"/>
<dbReference type="eggNOG" id="COG1596">
    <property type="taxonomic scope" value="Bacteria"/>
</dbReference>
<dbReference type="EMBL" id="CP002480">
    <property type="protein sequence ID" value="ADW68403.1"/>
    <property type="molecule type" value="Genomic_DNA"/>
</dbReference>
<dbReference type="PANTHER" id="PTHR33619">
    <property type="entry name" value="POLYSACCHARIDE EXPORT PROTEIN GFCE-RELATED"/>
    <property type="match status" value="1"/>
</dbReference>
<evidence type="ECO:0000313" key="4">
    <source>
        <dbReference type="Proteomes" id="UP000000343"/>
    </source>
</evidence>
<dbReference type="KEGG" id="acm:AciX9_1343"/>
<dbReference type="Pfam" id="PF02563">
    <property type="entry name" value="Poly_export"/>
    <property type="match status" value="1"/>
</dbReference>
<protein>
    <submittedName>
        <fullName evidence="3">Polysaccharide export protein</fullName>
    </submittedName>
</protein>
<reference evidence="4" key="1">
    <citation type="submission" date="2011-01" db="EMBL/GenBank/DDBJ databases">
        <title>Complete sequence of chromosome of Acidobacterium sp. MP5ACTX9.</title>
        <authorList>
            <consortium name="US DOE Joint Genome Institute"/>
            <person name="Lucas S."/>
            <person name="Copeland A."/>
            <person name="Lapidus A."/>
            <person name="Cheng J.-F."/>
            <person name="Goodwin L."/>
            <person name="Pitluck S."/>
            <person name="Teshima H."/>
            <person name="Detter J.C."/>
            <person name="Han C."/>
            <person name="Tapia R."/>
            <person name="Land M."/>
            <person name="Hauser L."/>
            <person name="Kyrpides N."/>
            <person name="Ivanova N."/>
            <person name="Ovchinnikova G."/>
            <person name="Pagani I."/>
            <person name="Rawat S.R."/>
            <person name="Mannisto M."/>
            <person name="Haggblom M.M."/>
            <person name="Woyke T."/>
        </authorList>
    </citation>
    <scope>NUCLEOTIDE SEQUENCE [LARGE SCALE GENOMIC DNA]</scope>
    <source>
        <strain evidence="4">MP5ACTX9</strain>
    </source>
</reference>
<name>E8WVF5_GRATM</name>
<dbReference type="InterPro" id="IPR049712">
    <property type="entry name" value="Poly_export"/>
</dbReference>
<evidence type="ECO:0000313" key="3">
    <source>
        <dbReference type="EMBL" id="ADW68403.1"/>
    </source>
</evidence>
<dbReference type="Gene3D" id="3.10.560.10">
    <property type="entry name" value="Outer membrane lipoprotein wza domain like"/>
    <property type="match status" value="1"/>
</dbReference>
<keyword evidence="4" id="KW-1185">Reference proteome</keyword>
<evidence type="ECO:0000259" key="2">
    <source>
        <dbReference type="Pfam" id="PF02563"/>
    </source>
</evidence>
<dbReference type="InterPro" id="IPR003715">
    <property type="entry name" value="Poly_export_N"/>
</dbReference>
<sequence length="342" mass="35664">MNLMPYGTDMTDRSKAMHTPLAGLFVAATVLLLCPGQLSAQFSGPAVHVPSTANVIPVPTADPAVLNPNQSDLVINSGDLVQVRIFGSPDFSVPTRVSIDGTLQLPLIGVVTVKGLSVNDAETLIAQKLIAAGMYVNPQVTVQVTEASGQTATVSGEMHAIVPLSGSRRLLDVLAVAGTLPVNASHIITVLRVGADKPIIVDLGTDPSQSAAGNIPIVPRDTIIISRVGVVYVVGAFAKQGAIPLDQNSPLTLMQLTALSGGVGFEGKYDDLRIIRTVGLERKLVKVDIKRVLLGKNPDPVLEANDIVFLPSAPLKAALKSNGIGTAASIASLFIFALQRNN</sequence>
<dbReference type="GO" id="GO:0015159">
    <property type="term" value="F:polysaccharide transmembrane transporter activity"/>
    <property type="evidence" value="ECO:0007669"/>
    <property type="project" value="InterPro"/>
</dbReference>
<proteinExistence type="predicted"/>
<gene>
    <name evidence="3" type="ordered locus">AciX9_1343</name>
</gene>
<dbReference type="STRING" id="1198114.AciX9_1343"/>
<evidence type="ECO:0000256" key="1">
    <source>
        <dbReference type="ARBA" id="ARBA00022729"/>
    </source>
</evidence>
<dbReference type="Gene3D" id="3.30.1950.10">
    <property type="entry name" value="wza like domain"/>
    <property type="match status" value="1"/>
</dbReference>
<dbReference type="PANTHER" id="PTHR33619:SF3">
    <property type="entry name" value="POLYSACCHARIDE EXPORT PROTEIN GFCE-RELATED"/>
    <property type="match status" value="1"/>
</dbReference>
<dbReference type="Proteomes" id="UP000000343">
    <property type="component" value="Chromosome"/>
</dbReference>
<dbReference type="HOGENOM" id="CLU_038343_0_1_0"/>
<dbReference type="AlphaFoldDB" id="E8WVF5"/>
<accession>E8WVF5</accession>